<dbReference type="Gene3D" id="1.10.10.10">
    <property type="entry name" value="Winged helix-like DNA-binding domain superfamily/Winged helix DNA-binding domain"/>
    <property type="match status" value="1"/>
</dbReference>
<dbReference type="InterPro" id="IPR036388">
    <property type="entry name" value="WH-like_DNA-bd_sf"/>
</dbReference>
<feature type="domain" description="HTH lysR-type" evidence="5">
    <location>
        <begin position="16"/>
        <end position="67"/>
    </location>
</feature>
<evidence type="ECO:0000256" key="2">
    <source>
        <dbReference type="ARBA" id="ARBA00023015"/>
    </source>
</evidence>
<dbReference type="Proteomes" id="UP001204562">
    <property type="component" value="Unassembled WGS sequence"/>
</dbReference>
<evidence type="ECO:0000256" key="4">
    <source>
        <dbReference type="ARBA" id="ARBA00023163"/>
    </source>
</evidence>
<name>A0AAW5JV15_9FIRM</name>
<gene>
    <name evidence="6" type="ORF">NE579_15300</name>
</gene>
<dbReference type="EMBL" id="JANFYS010000055">
    <property type="protein sequence ID" value="MCQ4771804.1"/>
    <property type="molecule type" value="Genomic_DNA"/>
</dbReference>
<dbReference type="CDD" id="cd05466">
    <property type="entry name" value="PBP2_LTTR_substrate"/>
    <property type="match status" value="1"/>
</dbReference>
<keyword evidence="4" id="KW-0804">Transcription</keyword>
<evidence type="ECO:0000313" key="7">
    <source>
        <dbReference type="Proteomes" id="UP001204562"/>
    </source>
</evidence>
<dbReference type="GO" id="GO:0005829">
    <property type="term" value="C:cytosol"/>
    <property type="evidence" value="ECO:0007669"/>
    <property type="project" value="TreeGrafter"/>
</dbReference>
<dbReference type="GO" id="GO:0003700">
    <property type="term" value="F:DNA-binding transcription factor activity"/>
    <property type="evidence" value="ECO:0007669"/>
    <property type="project" value="InterPro"/>
</dbReference>
<dbReference type="InterPro" id="IPR005119">
    <property type="entry name" value="LysR_subst-bd"/>
</dbReference>
<dbReference type="InterPro" id="IPR050950">
    <property type="entry name" value="HTH-type_LysR_regulators"/>
</dbReference>
<evidence type="ECO:0000256" key="3">
    <source>
        <dbReference type="ARBA" id="ARBA00023125"/>
    </source>
</evidence>
<evidence type="ECO:0000256" key="1">
    <source>
        <dbReference type="ARBA" id="ARBA00009437"/>
    </source>
</evidence>
<comment type="caution">
    <text evidence="6">The sequence shown here is derived from an EMBL/GenBank/DDBJ whole genome shotgun (WGS) entry which is preliminary data.</text>
</comment>
<keyword evidence="3" id="KW-0238">DNA-binding</keyword>
<dbReference type="AlphaFoldDB" id="A0AAW5JV15"/>
<sequence>MKKWNGDEEMGISKYQAFLKTVELGSITRAAEELGYTQSAVSRMIADLETEWAVSLLVRGRGGVALSPAGAELLPDIRTVCNAQRELTERIGALHGLTRGTIRIGTITSISVHWLPGIMKSFLEQYPGIRFELLGGVEYAEIEDWIRKGRVDCGFVGLPAGRELETISLRRDRLVAVLPKRHPLAEAGSCPMERFAQEPFIRPEDDKDKEVAGIFERAGVRPNVEYAVNDDYAVIAMVASGLGISILPELVLRRTPYEVVVKPLDPPQFRELGLAVRSLREVSPVTARFLPHVQAWLKEN</sequence>
<evidence type="ECO:0000313" key="6">
    <source>
        <dbReference type="EMBL" id="MCQ4771804.1"/>
    </source>
</evidence>
<dbReference type="SUPFAM" id="SSF46785">
    <property type="entry name" value="Winged helix' DNA-binding domain"/>
    <property type="match status" value="1"/>
</dbReference>
<proteinExistence type="inferred from homology"/>
<dbReference type="InterPro" id="IPR000847">
    <property type="entry name" value="LysR_HTH_N"/>
</dbReference>
<keyword evidence="2" id="KW-0805">Transcription regulation</keyword>
<evidence type="ECO:0000259" key="5">
    <source>
        <dbReference type="PROSITE" id="PS50931"/>
    </source>
</evidence>
<dbReference type="PANTHER" id="PTHR30419">
    <property type="entry name" value="HTH-TYPE TRANSCRIPTIONAL REGULATOR YBHD"/>
    <property type="match status" value="1"/>
</dbReference>
<dbReference type="RefSeq" id="WP_050619648.1">
    <property type="nucleotide sequence ID" value="NZ_JALEQM010000104.1"/>
</dbReference>
<dbReference type="PRINTS" id="PR00039">
    <property type="entry name" value="HTHLYSR"/>
</dbReference>
<dbReference type="Gene3D" id="3.40.190.290">
    <property type="match status" value="1"/>
</dbReference>
<dbReference type="Pfam" id="PF00126">
    <property type="entry name" value="HTH_1"/>
    <property type="match status" value="1"/>
</dbReference>
<dbReference type="Pfam" id="PF03466">
    <property type="entry name" value="LysR_substrate"/>
    <property type="match status" value="1"/>
</dbReference>
<comment type="similarity">
    <text evidence="1">Belongs to the LysR transcriptional regulatory family.</text>
</comment>
<dbReference type="InterPro" id="IPR036390">
    <property type="entry name" value="WH_DNA-bd_sf"/>
</dbReference>
<protein>
    <submittedName>
        <fullName evidence="6">LysR family transcriptional regulator</fullName>
    </submittedName>
</protein>
<dbReference type="SUPFAM" id="SSF53850">
    <property type="entry name" value="Periplasmic binding protein-like II"/>
    <property type="match status" value="1"/>
</dbReference>
<dbReference type="GO" id="GO:0003677">
    <property type="term" value="F:DNA binding"/>
    <property type="evidence" value="ECO:0007669"/>
    <property type="project" value="UniProtKB-KW"/>
</dbReference>
<dbReference type="PROSITE" id="PS50931">
    <property type="entry name" value="HTH_LYSR"/>
    <property type="match status" value="1"/>
</dbReference>
<accession>A0AAW5JV15</accession>
<dbReference type="PANTHER" id="PTHR30419:SF24">
    <property type="entry name" value="HTH-TYPE TRANSCRIPTIONAL REGULATOR CZCR"/>
    <property type="match status" value="1"/>
</dbReference>
<organism evidence="6 7">
    <name type="scientific">Intestinimonas massiliensis</name>
    <name type="common">ex Afouda et al. 2020</name>
    <dbReference type="NCBI Taxonomy" id="1673721"/>
    <lineage>
        <taxon>Bacteria</taxon>
        <taxon>Bacillati</taxon>
        <taxon>Bacillota</taxon>
        <taxon>Clostridia</taxon>
        <taxon>Eubacteriales</taxon>
        <taxon>Intestinimonas</taxon>
    </lineage>
</organism>
<reference evidence="6" key="1">
    <citation type="submission" date="2022-06" db="EMBL/GenBank/DDBJ databases">
        <title>Isolation of gut microbiota from human fecal samples.</title>
        <authorList>
            <person name="Pamer E.G."/>
            <person name="Barat B."/>
            <person name="Waligurski E."/>
            <person name="Medina S."/>
            <person name="Paddock L."/>
            <person name="Mostad J."/>
        </authorList>
    </citation>
    <scope>NUCLEOTIDE SEQUENCE</scope>
    <source>
        <strain evidence="6">DFI.9.91</strain>
    </source>
</reference>